<dbReference type="AlphaFoldDB" id="A0A0D7A776"/>
<evidence type="ECO:0000256" key="1">
    <source>
        <dbReference type="SAM" id="MobiDB-lite"/>
    </source>
</evidence>
<proteinExistence type="predicted"/>
<evidence type="ECO:0000256" key="2">
    <source>
        <dbReference type="SAM" id="SignalP"/>
    </source>
</evidence>
<name>A0A0D7A776_9AGAR</name>
<sequence length="868" mass="93015">MAVVAAFIVLSTLQLLSSMLHAAAENRLLHAGANNAADEAGVSEATAANTTVSLLPVGSINVIGTSNQIVNISGRNFGGRLARSINITQGRNMSEVRTPTLASTGVLQGAQVALPVDNTVLIRDGEAAIPQAEGGIPGQVPHNAAFPGSAPAGQASFGLNAQAPGRTFRLQGGIPSPRMPHDAVFPGPTPAGQAQFVPYAQMHGGEFHPGMQSDIPPDQHRARYTGAQSPPPRGLFSGLMNPPANYGDLPIVSPDVSVLAIPYEDDHFRQRHVFPGDQTSAARTADTLPSIPSLASLELGLTRPFDGDRGLLSTSSDNPLLRPPQNAAPFSDGTLHISSLRTPSSLARDLRSATDEPSTVSSAGAVGFPTPSARTHVSEQEYQIPRIGTETLSIIRDTQRYESTLPDESQAQRREPPGQRTASTDGPLAPVRSTHANARRLSRSPQPVQATSPCLPAVGSPTGTRVDLNTFAMQDGGPLPVEQVQDGRATEAGSTHAESVPEIHGSPNEGTSLSYETTATSLSIPSIGAESLIVQGNSEADSNVLQANAITREPLQPPAEAHVERTAGFLDIESLNSDTLVIKVQRTGRTLDEAEGVIRTKFSDLSSGQTLNKLEIRVVDAVALPEQDSLAIIFDDLLGRLDQNHPWTSLEVSSETEICKLTASQSQLVCPSLSGLQDLTWKAPSAHLEDLRCLVTPRLKSLVVKRFFSGTALARTLPYCNELLERLEVNIGDTTLSWGEPCPLSLRRLILEMNGTTDGMMKFFQHFLNDSHRLREVDLLVRHPEQRATISGILNLPVRWRDLTRFHIRIEPPGISGIISEDIENIRTRMRGGTGEDEPSFRTVKLRRDEDDTARICEVTLTATAACS</sequence>
<feature type="compositionally biased region" description="Polar residues" evidence="1">
    <location>
        <begin position="336"/>
        <end position="345"/>
    </location>
</feature>
<feature type="region of interest" description="Disordered" evidence="1">
    <location>
        <begin position="308"/>
        <end position="462"/>
    </location>
</feature>
<evidence type="ECO:0008006" key="5">
    <source>
        <dbReference type="Google" id="ProtNLM"/>
    </source>
</evidence>
<feature type="signal peptide" evidence="2">
    <location>
        <begin position="1"/>
        <end position="18"/>
    </location>
</feature>
<organism evidence="3 4">
    <name type="scientific">Fistulina hepatica ATCC 64428</name>
    <dbReference type="NCBI Taxonomy" id="1128425"/>
    <lineage>
        <taxon>Eukaryota</taxon>
        <taxon>Fungi</taxon>
        <taxon>Dikarya</taxon>
        <taxon>Basidiomycota</taxon>
        <taxon>Agaricomycotina</taxon>
        <taxon>Agaricomycetes</taxon>
        <taxon>Agaricomycetidae</taxon>
        <taxon>Agaricales</taxon>
        <taxon>Fistulinaceae</taxon>
        <taxon>Fistulina</taxon>
    </lineage>
</organism>
<evidence type="ECO:0000313" key="4">
    <source>
        <dbReference type="Proteomes" id="UP000054144"/>
    </source>
</evidence>
<evidence type="ECO:0000313" key="3">
    <source>
        <dbReference type="EMBL" id="KIY46585.1"/>
    </source>
</evidence>
<gene>
    <name evidence="3" type="ORF">FISHEDRAFT_60264</name>
</gene>
<feature type="region of interest" description="Disordered" evidence="1">
    <location>
        <begin position="490"/>
        <end position="509"/>
    </location>
</feature>
<keyword evidence="2" id="KW-0732">Signal</keyword>
<feature type="compositionally biased region" description="Polar residues" evidence="1">
    <location>
        <begin position="443"/>
        <end position="452"/>
    </location>
</feature>
<dbReference type="EMBL" id="KN882027">
    <property type="protein sequence ID" value="KIY46585.1"/>
    <property type="molecule type" value="Genomic_DNA"/>
</dbReference>
<accession>A0A0D7A776</accession>
<keyword evidence="4" id="KW-1185">Reference proteome</keyword>
<reference evidence="3 4" key="1">
    <citation type="journal article" date="2015" name="Fungal Genet. Biol.">
        <title>Evolution of novel wood decay mechanisms in Agaricales revealed by the genome sequences of Fistulina hepatica and Cylindrobasidium torrendii.</title>
        <authorList>
            <person name="Floudas D."/>
            <person name="Held B.W."/>
            <person name="Riley R."/>
            <person name="Nagy L.G."/>
            <person name="Koehler G."/>
            <person name="Ransdell A.S."/>
            <person name="Younus H."/>
            <person name="Chow J."/>
            <person name="Chiniquy J."/>
            <person name="Lipzen A."/>
            <person name="Tritt A."/>
            <person name="Sun H."/>
            <person name="Haridas S."/>
            <person name="LaButti K."/>
            <person name="Ohm R.A."/>
            <person name="Kues U."/>
            <person name="Blanchette R.A."/>
            <person name="Grigoriev I.V."/>
            <person name="Minto R.E."/>
            <person name="Hibbett D.S."/>
        </authorList>
    </citation>
    <scope>NUCLEOTIDE SEQUENCE [LARGE SCALE GENOMIC DNA]</scope>
    <source>
        <strain evidence="3 4">ATCC 64428</strain>
    </source>
</reference>
<dbReference type="Proteomes" id="UP000054144">
    <property type="component" value="Unassembled WGS sequence"/>
</dbReference>
<feature type="chain" id="PRO_5002316279" description="IPT/TIG domain-containing protein" evidence="2">
    <location>
        <begin position="19"/>
        <end position="868"/>
    </location>
</feature>
<protein>
    <recommendedName>
        <fullName evidence="5">IPT/TIG domain-containing protein</fullName>
    </recommendedName>
</protein>